<reference evidence="2 3" key="1">
    <citation type="submission" date="2023-08" db="EMBL/GenBank/DDBJ databases">
        <title>The whole genome sequence of Lysobacter yananisis.</title>
        <authorList>
            <person name="Sun H."/>
        </authorList>
    </citation>
    <scope>NUCLEOTIDE SEQUENCE [LARGE SCALE GENOMIC DNA]</scope>
    <source>
        <strain evidence="2 3">SNNU513</strain>
    </source>
</reference>
<gene>
    <name evidence="2" type="ORF">RDV84_12140</name>
</gene>
<evidence type="ECO:0000313" key="2">
    <source>
        <dbReference type="EMBL" id="WMT05556.1"/>
    </source>
</evidence>
<feature type="compositionally biased region" description="Polar residues" evidence="1">
    <location>
        <begin position="393"/>
        <end position="406"/>
    </location>
</feature>
<sequence length="406" mass="44500">MSLLSKLFRGRRLARADAGVCPAPLDLHAFTERYAQALRALWPQARLRVGHGARLADTRIDWSLPDGFAATQFVASGYRRYLDAPEALERVLAEQVEAARELQRRHALGAQAGDDDAILPVLKTRGWHEVALQQARAIGGGAGIAFVVEALAGDLVLSFVEDRPDSMDYLSPTEAERRGLDPDALRARALRNLQRFLPELEIEGGDGRYVLRLDRNYDASMALLFDHWRERAPVRGEPVFAIAARDELWLCGRDDDEGVQRLGEAAAEISRTSAYGLSSALFVWRDGALRVLEDCTGRAPLRADDRRGRSVAALRCGVIVGPPLTTRNRSCLSSASCSAASRPRPRRRRSWICRRSPSASPAPCATPSPTPTSAFILARSTKRASSWPWPTASAPTCRSATPTSVI</sequence>
<dbReference type="RefSeq" id="WP_309153545.1">
    <property type="nucleotide sequence ID" value="NZ_CP133568.1"/>
</dbReference>
<proteinExistence type="predicted"/>
<dbReference type="Proteomes" id="UP001229313">
    <property type="component" value="Chromosome"/>
</dbReference>
<protein>
    <recommendedName>
        <fullName evidence="4">DUF1444 family protein</fullName>
    </recommendedName>
</protein>
<name>A0ABY9PER8_9GAMM</name>
<evidence type="ECO:0000256" key="1">
    <source>
        <dbReference type="SAM" id="MobiDB-lite"/>
    </source>
</evidence>
<keyword evidence="3" id="KW-1185">Reference proteome</keyword>
<evidence type="ECO:0000313" key="3">
    <source>
        <dbReference type="Proteomes" id="UP001229313"/>
    </source>
</evidence>
<evidence type="ECO:0008006" key="4">
    <source>
        <dbReference type="Google" id="ProtNLM"/>
    </source>
</evidence>
<accession>A0ABY9PER8</accession>
<organism evidence="2 3">
    <name type="scientific">Lysobacter yananisis</name>
    <dbReference type="NCBI Taxonomy" id="1003114"/>
    <lineage>
        <taxon>Bacteria</taxon>
        <taxon>Pseudomonadati</taxon>
        <taxon>Pseudomonadota</taxon>
        <taxon>Gammaproteobacteria</taxon>
        <taxon>Lysobacterales</taxon>
        <taxon>Lysobacteraceae</taxon>
        <taxon>Lysobacter</taxon>
    </lineage>
</organism>
<dbReference type="EMBL" id="CP133568">
    <property type="protein sequence ID" value="WMT05556.1"/>
    <property type="molecule type" value="Genomic_DNA"/>
</dbReference>
<feature type="region of interest" description="Disordered" evidence="1">
    <location>
        <begin position="386"/>
        <end position="406"/>
    </location>
</feature>